<dbReference type="eggNOG" id="ENOG502QVT5">
    <property type="taxonomic scope" value="Eukaryota"/>
</dbReference>
<reference evidence="5" key="2">
    <citation type="submission" date="2025-08" db="UniProtKB">
        <authorList>
            <consortium name="Ensembl"/>
        </authorList>
    </citation>
    <scope>IDENTIFICATION</scope>
</reference>
<protein>
    <recommendedName>
        <fullName evidence="3">Glycine N-acyltransferase-like protein</fullName>
        <ecNumber evidence="3">2.3.1.-</ecNumber>
    </recommendedName>
</protein>
<evidence type="ECO:0000313" key="6">
    <source>
        <dbReference type="Proteomes" id="UP000007648"/>
    </source>
</evidence>
<accession>G3VHB3</accession>
<dbReference type="HOGENOM" id="CLU_060336_0_0_1"/>
<feature type="domain" description="N-acetyltransferase" evidence="4">
    <location>
        <begin position="149"/>
        <end position="293"/>
    </location>
</feature>
<keyword evidence="1 3" id="KW-0808">Transferase</keyword>
<comment type="similarity">
    <text evidence="3">Belongs to the glycine N-acyltransferase family.</text>
</comment>
<evidence type="ECO:0000313" key="5">
    <source>
        <dbReference type="Ensembl" id="ENSSHAP00000002567.2"/>
    </source>
</evidence>
<sequence length="293" mass="33946">TMIRLHEAKMLQTLHRSLTQNIPEAIKVYGAIFHINRGNPFNLEVLVDSWPDYQTVITRPQKQEMMDDKDRYTNTYHIFSKNLQKLPEILESDSVINWKQSLTIQGCQKGLDEKIRDAVASKSVQVNYNKRFLYITDNVFKSITSNASKLMKPLKVASSENVKPSLLSVFHAELINNNWKFGQNEKSLRFVKRCLQNFPGQCVLDSEGNPISWIILEHTSEMRMSYSLPEYQCRGFAKWVMNNFMEYLQKNDTIFYGQVEEMNEAGHKFLKSVGFSAFACGGYEWECIPADLI</sequence>
<dbReference type="Proteomes" id="UP000007648">
    <property type="component" value="Unassembled WGS sequence"/>
</dbReference>
<dbReference type="GeneTree" id="ENSGT00950000183133"/>
<reference evidence="5" key="3">
    <citation type="submission" date="2025-09" db="UniProtKB">
        <authorList>
            <consortium name="Ensembl"/>
        </authorList>
    </citation>
    <scope>IDENTIFICATION</scope>
</reference>
<evidence type="ECO:0000256" key="2">
    <source>
        <dbReference type="ARBA" id="ARBA00023315"/>
    </source>
</evidence>
<dbReference type="InterPro" id="IPR016181">
    <property type="entry name" value="Acyl_CoA_acyltransferase"/>
</dbReference>
<gene>
    <name evidence="5" type="primary">LOC100915893</name>
</gene>
<dbReference type="Pfam" id="PF08444">
    <property type="entry name" value="Gly_acyl_tr_C"/>
    <property type="match status" value="1"/>
</dbReference>
<reference evidence="5 6" key="1">
    <citation type="journal article" date="2011" name="Proc. Natl. Acad. Sci. U.S.A.">
        <title>Genetic diversity and population structure of the endangered marsupial Sarcophilus harrisii (Tasmanian devil).</title>
        <authorList>
            <person name="Miller W."/>
            <person name="Hayes V.M."/>
            <person name="Ratan A."/>
            <person name="Petersen D.C."/>
            <person name="Wittekindt N.E."/>
            <person name="Miller J."/>
            <person name="Walenz B."/>
            <person name="Knight J."/>
            <person name="Qi J."/>
            <person name="Zhao F."/>
            <person name="Wang Q."/>
            <person name="Bedoya-Reina O.C."/>
            <person name="Katiyar N."/>
            <person name="Tomsho L.P."/>
            <person name="Kasson L.M."/>
            <person name="Hardie R.A."/>
            <person name="Woodbridge P."/>
            <person name="Tindall E.A."/>
            <person name="Bertelsen M.F."/>
            <person name="Dixon D."/>
            <person name="Pyecroft S."/>
            <person name="Helgen K.M."/>
            <person name="Lesk A.M."/>
            <person name="Pringle T.H."/>
            <person name="Patterson N."/>
            <person name="Zhang Y."/>
            <person name="Kreiss A."/>
            <person name="Woods G.M."/>
            <person name="Jones M.E."/>
            <person name="Schuster S.C."/>
        </authorList>
    </citation>
    <scope>NUCLEOTIDE SEQUENCE [LARGE SCALE GENOMIC DNA]</scope>
</reference>
<organism evidence="5 6">
    <name type="scientific">Sarcophilus harrisii</name>
    <name type="common">Tasmanian devil</name>
    <name type="synonym">Sarcophilus laniarius</name>
    <dbReference type="NCBI Taxonomy" id="9305"/>
    <lineage>
        <taxon>Eukaryota</taxon>
        <taxon>Metazoa</taxon>
        <taxon>Chordata</taxon>
        <taxon>Craniata</taxon>
        <taxon>Vertebrata</taxon>
        <taxon>Euteleostomi</taxon>
        <taxon>Mammalia</taxon>
        <taxon>Metatheria</taxon>
        <taxon>Dasyuromorphia</taxon>
        <taxon>Dasyuridae</taxon>
        <taxon>Sarcophilus</taxon>
    </lineage>
</organism>
<dbReference type="FunCoup" id="G3VHB3">
    <property type="interactions" value="108"/>
</dbReference>
<keyword evidence="2 3" id="KW-0012">Acyltransferase</keyword>
<evidence type="ECO:0000259" key="4">
    <source>
        <dbReference type="PROSITE" id="PS51186"/>
    </source>
</evidence>
<dbReference type="InterPro" id="IPR013652">
    <property type="entry name" value="Glycine_N-acyltransferase_C"/>
</dbReference>
<dbReference type="PROSITE" id="PS51186">
    <property type="entry name" value="GNAT"/>
    <property type="match status" value="1"/>
</dbReference>
<dbReference type="SUPFAM" id="SSF55729">
    <property type="entry name" value="Acyl-CoA N-acyltransferases (Nat)"/>
    <property type="match status" value="1"/>
</dbReference>
<keyword evidence="6" id="KW-1185">Reference proteome</keyword>
<dbReference type="Pfam" id="PF06021">
    <property type="entry name" value="Gly_acyl_tr_N"/>
    <property type="match status" value="1"/>
</dbReference>
<dbReference type="Gene3D" id="3.40.630.30">
    <property type="match status" value="1"/>
</dbReference>
<evidence type="ECO:0000256" key="1">
    <source>
        <dbReference type="ARBA" id="ARBA00022679"/>
    </source>
</evidence>
<dbReference type="InterPro" id="IPR010313">
    <property type="entry name" value="Glycine_N-acyltransferase"/>
</dbReference>
<dbReference type="PANTHER" id="PTHR15298:SF4">
    <property type="entry name" value="GLYCINE N-ACYLTRANSFERASE-LIKE PROTEIN 2"/>
    <property type="match status" value="1"/>
</dbReference>
<evidence type="ECO:0000256" key="3">
    <source>
        <dbReference type="RuleBase" id="RU368002"/>
    </source>
</evidence>
<dbReference type="EC" id="2.3.1.-" evidence="3"/>
<dbReference type="PANTHER" id="PTHR15298">
    <property type="entry name" value="L-COA N-ACYLTRANSFERASE-RELATED"/>
    <property type="match status" value="1"/>
</dbReference>
<dbReference type="Ensembl" id="ENSSHAT00000002595.2">
    <property type="protein sequence ID" value="ENSSHAP00000002567.2"/>
    <property type="gene ID" value="ENSSHAG00000002275.2"/>
</dbReference>
<name>G3VHB3_SARHA</name>
<dbReference type="GO" id="GO:0005739">
    <property type="term" value="C:mitochondrion"/>
    <property type="evidence" value="ECO:0007669"/>
    <property type="project" value="InterPro"/>
</dbReference>
<proteinExistence type="inferred from homology"/>
<dbReference type="InParanoid" id="G3VHB3"/>
<dbReference type="InterPro" id="IPR000182">
    <property type="entry name" value="GNAT_dom"/>
</dbReference>
<dbReference type="AlphaFoldDB" id="G3VHB3"/>
<dbReference type="InterPro" id="IPR015938">
    <property type="entry name" value="Glycine_N-acyltransferase_N"/>
</dbReference>
<dbReference type="GO" id="GO:0047961">
    <property type="term" value="F:glycine N-acyltransferase activity"/>
    <property type="evidence" value="ECO:0007669"/>
    <property type="project" value="InterPro"/>
</dbReference>